<gene>
    <name evidence="3" type="ORF">H4C80_18010</name>
</gene>
<evidence type="ECO:0000259" key="2">
    <source>
        <dbReference type="Pfam" id="PF08906"/>
    </source>
</evidence>
<evidence type="ECO:0000313" key="3">
    <source>
        <dbReference type="EMBL" id="MBA6099005.1"/>
    </source>
</evidence>
<dbReference type="RefSeq" id="WP_182390024.1">
    <property type="nucleotide sequence ID" value="NZ_JACGCX010000012.1"/>
</dbReference>
<comment type="caution">
    <text evidence="3">The sequence shown here is derived from an EMBL/GenBank/DDBJ whole genome shotgun (WGS) entry which is preliminary data.</text>
</comment>
<dbReference type="AlphaFoldDB" id="A0A7W2KIF7"/>
<feature type="domain" description="GAD-related" evidence="1">
    <location>
        <begin position="6"/>
        <end position="108"/>
    </location>
</feature>
<accession>A0A7W2KIF7</accession>
<evidence type="ECO:0000259" key="1">
    <source>
        <dbReference type="Pfam" id="PF08887"/>
    </source>
</evidence>
<proteinExistence type="predicted"/>
<organism evidence="3 4">
    <name type="scientific">Pseudomonas juntendi</name>
    <dbReference type="NCBI Taxonomy" id="2666183"/>
    <lineage>
        <taxon>Bacteria</taxon>
        <taxon>Pseudomonadati</taxon>
        <taxon>Pseudomonadota</taxon>
        <taxon>Gammaproteobacteria</taxon>
        <taxon>Pseudomonadales</taxon>
        <taxon>Pseudomonadaceae</taxon>
        <taxon>Pseudomonas</taxon>
    </lineage>
</organism>
<protein>
    <submittedName>
        <fullName evidence="3">DUF1851 domain-containing protein</fullName>
    </submittedName>
</protein>
<dbReference type="Proteomes" id="UP000545074">
    <property type="component" value="Unassembled WGS sequence"/>
</dbReference>
<dbReference type="EMBL" id="JACGCX010000012">
    <property type="protein sequence ID" value="MBA6099005.1"/>
    <property type="molecule type" value="Genomic_DNA"/>
</dbReference>
<evidence type="ECO:0000313" key="4">
    <source>
        <dbReference type="Proteomes" id="UP000545074"/>
    </source>
</evidence>
<reference evidence="3 4" key="1">
    <citation type="submission" date="2020-07" db="EMBL/GenBank/DDBJ databases">
        <title>Diversity of carbapenemase encoding genes among Pseudomonas putida group clinical isolates in a tertiary Brazilian hospital.</title>
        <authorList>
            <person name="Alberto-Lei F."/>
            <person name="Nodari C.S."/>
            <person name="Streling A.P."/>
            <person name="Paulino J.T."/>
            <person name="Bessa-Neto F.O."/>
            <person name="Cayo R."/>
            <person name="Gales A.C."/>
        </authorList>
    </citation>
    <scope>NUCLEOTIDE SEQUENCE [LARGE SCALE GENOMIC DNA]</scope>
    <source>
        <strain evidence="3 4">12815</strain>
    </source>
</reference>
<dbReference type="InterPro" id="IPR014983">
    <property type="entry name" value="GAD-rel"/>
</dbReference>
<sequence>MRDLDFAEFIECFGEATQRTCVPEASLDKWNSILPPALIQYWKDEGWAGYANGLFWTVNPDNYEHIKNAWLKDTPIESLDKFHVIARSAFGNLYLCGEKTGHSASIICNHNEILALKNRLKAKELAAQNFTIQSLFGTSEPEDYDNTDSNGKPLFERAIKKYGPLAPDEIYGFEPALVAGGKPTLQNLSRLKLDPHLLILRNFDTPRLPFSNTDLDKLIK</sequence>
<dbReference type="Pfam" id="PF08887">
    <property type="entry name" value="GAD-like"/>
    <property type="match status" value="1"/>
</dbReference>
<dbReference type="Pfam" id="PF08906">
    <property type="entry name" value="T6SS_Tdi1_C"/>
    <property type="match status" value="1"/>
</dbReference>
<dbReference type="InterPro" id="IPR015002">
    <property type="entry name" value="T6SS_Tdi1_C"/>
</dbReference>
<feature type="domain" description="T6SS immunity protein Tdi1 C-terminal" evidence="2">
    <location>
        <begin position="131"/>
        <end position="202"/>
    </location>
</feature>
<name>A0A7W2KIF7_9PSED</name>